<sequence length="203" mass="22831">MMAIVNTAAAPFTPVYNRLVNVIWAVLDPQAIVFDVQIPSALAEPMTEWIYLFGKAEFALGSRWSAACVSAWGNYVLIDKDVELVAGADFQRRLNIDVALDAAIRDTAKRLCKIPPRRIRGRVLGRERRALGNGHVYTRPDQGNQHCRVKRFQIMIVHLVAEPAIPLRICPGHAADLQSRAVRKMMSVHTTRTRLWPNETLLP</sequence>
<reference evidence="1 2" key="1">
    <citation type="journal article" date="2016" name="Syst. Appl. Microbiol.">
        <title>Pararhizobium polonicum sp. nov. isolated from tumors on stone fruit rootstocks.</title>
        <authorList>
            <person name="Pulawska J."/>
            <person name="Kuzmanovic N."/>
            <person name="Willems A."/>
            <person name="Pothier J.F."/>
        </authorList>
    </citation>
    <scope>NUCLEOTIDE SEQUENCE [LARGE SCALE GENOMIC DNA]</scope>
    <source>
        <strain evidence="1 2">F5.1</strain>
        <plasmid evidence="1">pF5.1b</plasmid>
    </source>
</reference>
<name>A0A1C7PCH4_9HYPH</name>
<accession>A0A1C7PCH4</accession>
<keyword evidence="1" id="KW-0614">Plasmid</keyword>
<dbReference type="Proteomes" id="UP000093111">
    <property type="component" value="Plasmid pF5.1b"/>
</dbReference>
<dbReference type="AlphaFoldDB" id="A0A1C7PCH4"/>
<evidence type="ECO:0000313" key="2">
    <source>
        <dbReference type="Proteomes" id="UP000093111"/>
    </source>
</evidence>
<comment type="caution">
    <text evidence="1">The sequence shown here is derived from an EMBL/GenBank/DDBJ whole genome shotgun (WGS) entry which is preliminary data.</text>
</comment>
<proteinExistence type="predicted"/>
<protein>
    <submittedName>
        <fullName evidence="1">Uncharacterized protein</fullName>
    </submittedName>
</protein>
<geneLocation type="plasmid" evidence="2">
    <name>pf5.1b</name>
</geneLocation>
<organism evidence="1 2">
    <name type="scientific">Pararhizobium polonicum</name>
    <dbReference type="NCBI Taxonomy" id="1612624"/>
    <lineage>
        <taxon>Bacteria</taxon>
        <taxon>Pseudomonadati</taxon>
        <taxon>Pseudomonadota</taxon>
        <taxon>Alphaproteobacteria</taxon>
        <taxon>Hyphomicrobiales</taxon>
        <taxon>Rhizobiaceae</taxon>
        <taxon>Rhizobium/Agrobacterium group</taxon>
        <taxon>Pararhizobium</taxon>
    </lineage>
</organism>
<dbReference type="EMBL" id="LGLV01000002">
    <property type="protein sequence ID" value="OBZ97424.1"/>
    <property type="molecule type" value="Genomic_DNA"/>
</dbReference>
<keyword evidence="2" id="KW-1185">Reference proteome</keyword>
<evidence type="ECO:0000313" key="1">
    <source>
        <dbReference type="EMBL" id="OBZ97424.1"/>
    </source>
</evidence>
<gene>
    <name evidence="1" type="ORF">ADU59_01460</name>
</gene>